<dbReference type="InterPro" id="IPR032710">
    <property type="entry name" value="NTF2-like_dom_sf"/>
</dbReference>
<dbReference type="EMBL" id="PYVF01000009">
    <property type="protein sequence ID" value="PTB89846.1"/>
    <property type="molecule type" value="Genomic_DNA"/>
</dbReference>
<dbReference type="Pfam" id="PF14534">
    <property type="entry name" value="DUF4440"/>
    <property type="match status" value="1"/>
</dbReference>
<proteinExistence type="predicted"/>
<dbReference type="InterPro" id="IPR027843">
    <property type="entry name" value="DUF4440"/>
</dbReference>
<protein>
    <submittedName>
        <fullName evidence="3">Nuclear transport factor 2 family protein</fullName>
    </submittedName>
</protein>
<evidence type="ECO:0000313" key="4">
    <source>
        <dbReference type="Proteomes" id="UP000242087"/>
    </source>
</evidence>
<gene>
    <name evidence="3" type="ORF">C9927_01265</name>
</gene>
<comment type="caution">
    <text evidence="3">The sequence shown here is derived from an EMBL/GenBank/DDBJ whole genome shotgun (WGS) entry which is preliminary data.</text>
</comment>
<dbReference type="AlphaFoldDB" id="A0A2T4D7P5"/>
<accession>A0A2T4D7P5</accession>
<evidence type="ECO:0000256" key="1">
    <source>
        <dbReference type="SAM" id="SignalP"/>
    </source>
</evidence>
<evidence type="ECO:0000313" key="3">
    <source>
        <dbReference type="EMBL" id="PTB89846.1"/>
    </source>
</evidence>
<evidence type="ECO:0000259" key="2">
    <source>
        <dbReference type="Pfam" id="PF14534"/>
    </source>
</evidence>
<sequence>MTLFCALLFTLQGVSTAALAAEATHSNRADAVAKTVDHFLYGASVNDKIIHGAFWAEALTYTSSSGIRFGREQLMSGMQDAVRIPDDEVDSWYTAENLEVKWAGDAAIVNFTLVATAADGSRQEYLNSGVLVERDGRWQAMNWNATHKANPTK</sequence>
<feature type="domain" description="DUF4440" evidence="2">
    <location>
        <begin position="52"/>
        <end position="139"/>
    </location>
</feature>
<keyword evidence="1" id="KW-0732">Signal</keyword>
<dbReference type="Gene3D" id="3.10.450.50">
    <property type="match status" value="1"/>
</dbReference>
<name>A0A2T4D7P5_9GAMM</name>
<organism evidence="3 4">
    <name type="scientific">Pseudidiomarina aestuarii</name>
    <dbReference type="NCBI Taxonomy" id="624146"/>
    <lineage>
        <taxon>Bacteria</taxon>
        <taxon>Pseudomonadati</taxon>
        <taxon>Pseudomonadota</taxon>
        <taxon>Gammaproteobacteria</taxon>
        <taxon>Alteromonadales</taxon>
        <taxon>Idiomarinaceae</taxon>
        <taxon>Pseudidiomarina</taxon>
    </lineage>
</organism>
<dbReference type="Proteomes" id="UP000242087">
    <property type="component" value="Unassembled WGS sequence"/>
</dbReference>
<reference evidence="3 4" key="1">
    <citation type="submission" date="2018-03" db="EMBL/GenBank/DDBJ databases">
        <title>Cross-interface Injection: A General Nanoliter Liquid Handling Method Applied to Single Cells Genome Amplification Automated Nanoliter Liquid Handling Applied to Single Cell Multiple Displacement Amplification.</title>
        <authorList>
            <person name="Yun J."/>
            <person name="Xu P."/>
            <person name="Xu J."/>
            <person name="Dai X."/>
            <person name="Wang Y."/>
            <person name="Zheng X."/>
            <person name="Cao C."/>
            <person name="Yi Q."/>
            <person name="Zhu Y."/>
            <person name="Wang L."/>
            <person name="Dong Z."/>
            <person name="Huang Y."/>
            <person name="Huang L."/>
            <person name="Du W."/>
        </authorList>
    </citation>
    <scope>NUCLEOTIDE SEQUENCE [LARGE SCALE GENOMIC DNA]</scope>
    <source>
        <strain evidence="3 4">A12-4</strain>
    </source>
</reference>
<feature type="chain" id="PRO_5015762633" evidence="1">
    <location>
        <begin position="21"/>
        <end position="153"/>
    </location>
</feature>
<dbReference type="SUPFAM" id="SSF54427">
    <property type="entry name" value="NTF2-like"/>
    <property type="match status" value="1"/>
</dbReference>
<feature type="signal peptide" evidence="1">
    <location>
        <begin position="1"/>
        <end position="20"/>
    </location>
</feature>